<proteinExistence type="predicted"/>
<dbReference type="EMBL" id="JANQBD010000024">
    <property type="protein sequence ID" value="MCR8635013.1"/>
    <property type="molecule type" value="Genomic_DNA"/>
</dbReference>
<dbReference type="InterPro" id="IPR000182">
    <property type="entry name" value="GNAT_dom"/>
</dbReference>
<gene>
    <name evidence="2" type="ORF">NV381_27820</name>
</gene>
<feature type="domain" description="N-acetyltransferase" evidence="1">
    <location>
        <begin position="2"/>
        <end position="165"/>
    </location>
</feature>
<evidence type="ECO:0000313" key="2">
    <source>
        <dbReference type="EMBL" id="MCR8635013.1"/>
    </source>
</evidence>
<accession>A0ABT1YPA9</accession>
<dbReference type="RefSeq" id="WP_258216564.1">
    <property type="nucleotide sequence ID" value="NZ_JANQBD010000024.1"/>
</dbReference>
<dbReference type="Pfam" id="PF13527">
    <property type="entry name" value="Acetyltransf_9"/>
    <property type="match status" value="1"/>
</dbReference>
<sequence>MSVSRSAKPDEIEVLVALADRTFRKPGQTSMGEAYSMLFSKENANNLLIIEEDGVPATLVGLLKSELSIVGCTIPVVSMGAVCTDTAYRGRNFADMLVKRSINKCAEEGAQLLLISGTRGLYLRNDCLEVGAVKRFTVRSIEELAELDRANEAIIRPYDEKRDQPAIIRLMEAEKAYYKRTEAELNQLIRSAAVASNESAEQHVWMSFTNSGDAIGYMAYFLLEKDGVLTADVLEYGGSDEAVTGLLHEIIDRLSPKELHIPVMGERAALSEKLASAGCTFTESTIPGTIRMINFPGLWNSLQPYMLRQLGAERLAELSLAVTNNGYKISYKRESLTIGHRGATTLLFNGPAMTEQGELKEVLALLFPLPFPYTENLNFV</sequence>
<keyword evidence="3" id="KW-1185">Reference proteome</keyword>
<evidence type="ECO:0000313" key="3">
    <source>
        <dbReference type="Proteomes" id="UP001300012"/>
    </source>
</evidence>
<dbReference type="SUPFAM" id="SSF55729">
    <property type="entry name" value="Acyl-CoA N-acyltransferases (Nat)"/>
    <property type="match status" value="1"/>
</dbReference>
<dbReference type="Proteomes" id="UP001300012">
    <property type="component" value="Unassembled WGS sequence"/>
</dbReference>
<dbReference type="InterPro" id="IPR016181">
    <property type="entry name" value="Acyl_CoA_acyltransferase"/>
</dbReference>
<organism evidence="2 3">
    <name type="scientific">Paenibacillus radicis</name>
    <name type="common">ex Xue et al. 2023</name>
    <dbReference type="NCBI Taxonomy" id="2972489"/>
    <lineage>
        <taxon>Bacteria</taxon>
        <taxon>Bacillati</taxon>
        <taxon>Bacillota</taxon>
        <taxon>Bacilli</taxon>
        <taxon>Bacillales</taxon>
        <taxon>Paenibacillaceae</taxon>
        <taxon>Paenibacillus</taxon>
    </lineage>
</organism>
<evidence type="ECO:0000259" key="1">
    <source>
        <dbReference type="PROSITE" id="PS51186"/>
    </source>
</evidence>
<name>A0ABT1YPA9_9BACL</name>
<dbReference type="PROSITE" id="PS51186">
    <property type="entry name" value="GNAT"/>
    <property type="match status" value="1"/>
</dbReference>
<comment type="caution">
    <text evidence="2">The sequence shown here is derived from an EMBL/GenBank/DDBJ whole genome shotgun (WGS) entry which is preliminary data.</text>
</comment>
<protein>
    <submittedName>
        <fullName evidence="2">GNAT family N-acetyltransferase</fullName>
    </submittedName>
</protein>
<reference evidence="2 3" key="1">
    <citation type="submission" date="2022-08" db="EMBL/GenBank/DDBJ databases">
        <title>Paenibacillus endoradicis sp. nov., Paenibacillus radicibacter sp. nov and Paenibacillus pararadicis sp. nov., three cold-adapted plant growth-promoting bacteria isolated from root of Larix gmelinii in Great Khingan.</title>
        <authorList>
            <person name="Xue H."/>
        </authorList>
    </citation>
    <scope>NUCLEOTIDE SEQUENCE [LARGE SCALE GENOMIC DNA]</scope>
    <source>
        <strain evidence="2 3">N5-1-1-5</strain>
    </source>
</reference>
<dbReference type="Gene3D" id="3.40.630.30">
    <property type="match status" value="1"/>
</dbReference>